<protein>
    <submittedName>
        <fullName evidence="1">Uncharacterized protein</fullName>
    </submittedName>
</protein>
<gene>
    <name evidence="1" type="ORF">HHI36_019880</name>
</gene>
<comment type="caution">
    <text evidence="1">The sequence shown here is derived from an EMBL/GenBank/DDBJ whole genome shotgun (WGS) entry which is preliminary data.</text>
</comment>
<sequence length="67" mass="7792">MDDFLDLDSGEPPIDVIKSETKREPKSSEAINVFEDDLDTFDPWPLETKLQQNQMSIHCTLENTFIY</sequence>
<dbReference type="EMBL" id="JABFTP020000083">
    <property type="protein sequence ID" value="KAL3275109.1"/>
    <property type="molecule type" value="Genomic_DNA"/>
</dbReference>
<dbReference type="Proteomes" id="UP001516400">
    <property type="component" value="Unassembled WGS sequence"/>
</dbReference>
<keyword evidence="2" id="KW-1185">Reference proteome</keyword>
<dbReference type="AlphaFoldDB" id="A0ABD2N922"/>
<evidence type="ECO:0000313" key="2">
    <source>
        <dbReference type="Proteomes" id="UP001516400"/>
    </source>
</evidence>
<organism evidence="1 2">
    <name type="scientific">Cryptolaemus montrouzieri</name>
    <dbReference type="NCBI Taxonomy" id="559131"/>
    <lineage>
        <taxon>Eukaryota</taxon>
        <taxon>Metazoa</taxon>
        <taxon>Ecdysozoa</taxon>
        <taxon>Arthropoda</taxon>
        <taxon>Hexapoda</taxon>
        <taxon>Insecta</taxon>
        <taxon>Pterygota</taxon>
        <taxon>Neoptera</taxon>
        <taxon>Endopterygota</taxon>
        <taxon>Coleoptera</taxon>
        <taxon>Polyphaga</taxon>
        <taxon>Cucujiformia</taxon>
        <taxon>Coccinelloidea</taxon>
        <taxon>Coccinellidae</taxon>
        <taxon>Scymninae</taxon>
        <taxon>Scymnini</taxon>
        <taxon>Cryptolaemus</taxon>
    </lineage>
</organism>
<accession>A0ABD2N922</accession>
<name>A0ABD2N922_9CUCU</name>
<reference evidence="1 2" key="1">
    <citation type="journal article" date="2021" name="BMC Biol.">
        <title>Horizontally acquired antibacterial genes associated with adaptive radiation of ladybird beetles.</title>
        <authorList>
            <person name="Li H.S."/>
            <person name="Tang X.F."/>
            <person name="Huang Y.H."/>
            <person name="Xu Z.Y."/>
            <person name="Chen M.L."/>
            <person name="Du X.Y."/>
            <person name="Qiu B.Y."/>
            <person name="Chen P.T."/>
            <person name="Zhang W."/>
            <person name="Slipinski A."/>
            <person name="Escalona H.E."/>
            <person name="Waterhouse R.M."/>
            <person name="Zwick A."/>
            <person name="Pang H."/>
        </authorList>
    </citation>
    <scope>NUCLEOTIDE SEQUENCE [LARGE SCALE GENOMIC DNA]</scope>
    <source>
        <strain evidence="1">SYSU2018</strain>
    </source>
</reference>
<proteinExistence type="predicted"/>
<evidence type="ECO:0000313" key="1">
    <source>
        <dbReference type="EMBL" id="KAL3275109.1"/>
    </source>
</evidence>